<proteinExistence type="inferred from homology"/>
<dbReference type="CDD" id="cd00488">
    <property type="entry name" value="PCD_DCoH"/>
    <property type="match status" value="1"/>
</dbReference>
<evidence type="ECO:0000259" key="6">
    <source>
        <dbReference type="Pfam" id="PF18029"/>
    </source>
</evidence>
<accession>A0ABX2A7Y5</accession>
<protein>
    <recommendedName>
        <fullName evidence="4">Putative pterin-4-alpha-carbinolamine dehydratase</fullName>
        <ecNumber evidence="3">4.2.1.96</ecNumber>
    </recommendedName>
</protein>
<sequence length="224" mass="23920">MSDQITPAAFRAAEGTDEWRVLADLRATAVFRTGSFTTGVQLVEAIGELAEAANHHPDVDLRYGAVTVRLTSHDVGGLSERDVALAARISQAARELDVPADPGAATALTLGIDVLDGPAVQPFWRAVLGYEVTGRVDPDDAAPAVVDPSGALPTIWFQQMDSPREQRNRIHLDVYVGHDVAEQRVADAVAAGGRLVTDEFAPAWWVLADVEGNEACVCTWPPSD</sequence>
<dbReference type="InterPro" id="IPR029068">
    <property type="entry name" value="Glyas_Bleomycin-R_OHBP_Dase"/>
</dbReference>
<dbReference type="Pfam" id="PF01329">
    <property type="entry name" value="Pterin_4a"/>
    <property type="match status" value="1"/>
</dbReference>
<dbReference type="PANTHER" id="PTHR12599:SF0">
    <property type="entry name" value="PTERIN-4-ALPHA-CARBINOLAMINE DEHYDRATASE"/>
    <property type="match status" value="1"/>
</dbReference>
<dbReference type="EC" id="4.2.1.96" evidence="3"/>
<dbReference type="InterPro" id="IPR001533">
    <property type="entry name" value="Pterin_deHydtase"/>
</dbReference>
<dbReference type="Proteomes" id="UP000757540">
    <property type="component" value="Unassembled WGS sequence"/>
</dbReference>
<dbReference type="SUPFAM" id="SSF55248">
    <property type="entry name" value="PCD-like"/>
    <property type="match status" value="1"/>
</dbReference>
<comment type="similarity">
    <text evidence="2">Belongs to the pterin-4-alpha-carbinolamine dehydratase family.</text>
</comment>
<comment type="caution">
    <text evidence="7">The sequence shown here is derived from an EMBL/GenBank/DDBJ whole genome shotgun (WGS) entry which is preliminary data.</text>
</comment>
<keyword evidence="8" id="KW-1185">Reference proteome</keyword>
<evidence type="ECO:0000256" key="2">
    <source>
        <dbReference type="ARBA" id="ARBA00006472"/>
    </source>
</evidence>
<dbReference type="InterPro" id="IPR041581">
    <property type="entry name" value="Glyoxalase_6"/>
</dbReference>
<name>A0ABX2A7Y5_9MICO</name>
<dbReference type="Gene3D" id="3.10.180.10">
    <property type="entry name" value="2,3-Dihydroxybiphenyl 1,2-Dioxygenase, domain 1"/>
    <property type="match status" value="1"/>
</dbReference>
<dbReference type="SUPFAM" id="SSF54593">
    <property type="entry name" value="Glyoxalase/Bleomycin resistance protein/Dihydroxybiphenyl dioxygenase"/>
    <property type="match status" value="1"/>
</dbReference>
<dbReference type="Gene3D" id="3.30.1360.20">
    <property type="entry name" value="Transcriptional coactivator/pterin dehydratase"/>
    <property type="match status" value="1"/>
</dbReference>
<evidence type="ECO:0000256" key="3">
    <source>
        <dbReference type="ARBA" id="ARBA00013252"/>
    </source>
</evidence>
<feature type="domain" description="Glyoxalase-like" evidence="6">
    <location>
        <begin position="112"/>
        <end position="218"/>
    </location>
</feature>
<evidence type="ECO:0000313" key="7">
    <source>
        <dbReference type="EMBL" id="NOV98805.1"/>
    </source>
</evidence>
<reference evidence="7 8" key="1">
    <citation type="submission" date="2020-05" db="EMBL/GenBank/DDBJ databases">
        <title>Genomic Encyclopedia of Type Strains, Phase III (KMG-III): the genomes of soil and plant-associated and newly described type strains.</title>
        <authorList>
            <person name="Whitman W."/>
        </authorList>
    </citation>
    <scope>NUCLEOTIDE SEQUENCE [LARGE SCALE GENOMIC DNA]</scope>
    <source>
        <strain evidence="7 8">KCTC 19046</strain>
    </source>
</reference>
<dbReference type="EMBL" id="JABEZU010000005">
    <property type="protein sequence ID" value="NOV98805.1"/>
    <property type="molecule type" value="Genomic_DNA"/>
</dbReference>
<evidence type="ECO:0000256" key="5">
    <source>
        <dbReference type="ARBA" id="ARBA00023239"/>
    </source>
</evidence>
<keyword evidence="5 7" id="KW-0456">Lyase</keyword>
<evidence type="ECO:0000256" key="4">
    <source>
        <dbReference type="ARBA" id="ARBA00021735"/>
    </source>
</evidence>
<gene>
    <name evidence="7" type="ORF">HDG69_003407</name>
</gene>
<dbReference type="GO" id="GO:0008124">
    <property type="term" value="F:4-alpha-hydroxytetrahydrobiopterin dehydratase activity"/>
    <property type="evidence" value="ECO:0007669"/>
    <property type="project" value="UniProtKB-EC"/>
</dbReference>
<dbReference type="PANTHER" id="PTHR12599">
    <property type="entry name" value="PTERIN-4-ALPHA-CARBINOLAMINE DEHYDRATASE"/>
    <property type="match status" value="1"/>
</dbReference>
<dbReference type="Pfam" id="PF18029">
    <property type="entry name" value="Glyoxalase_6"/>
    <property type="match status" value="1"/>
</dbReference>
<organism evidence="7 8">
    <name type="scientific">Isoptericola halotolerans</name>
    <dbReference type="NCBI Taxonomy" id="300560"/>
    <lineage>
        <taxon>Bacteria</taxon>
        <taxon>Bacillati</taxon>
        <taxon>Actinomycetota</taxon>
        <taxon>Actinomycetes</taxon>
        <taxon>Micrococcales</taxon>
        <taxon>Promicromonosporaceae</taxon>
        <taxon>Isoptericola</taxon>
    </lineage>
</organism>
<evidence type="ECO:0000256" key="1">
    <source>
        <dbReference type="ARBA" id="ARBA00001554"/>
    </source>
</evidence>
<dbReference type="InterPro" id="IPR036428">
    <property type="entry name" value="PCD_sf"/>
</dbReference>
<dbReference type="RefSeq" id="WP_171785024.1">
    <property type="nucleotide sequence ID" value="NZ_BAAAML010000004.1"/>
</dbReference>
<comment type="catalytic activity">
    <reaction evidence="1">
        <text>(4aS,6R)-4a-hydroxy-L-erythro-5,6,7,8-tetrahydrobiopterin = (6R)-L-erythro-6,7-dihydrobiopterin + H2O</text>
        <dbReference type="Rhea" id="RHEA:11920"/>
        <dbReference type="ChEBI" id="CHEBI:15377"/>
        <dbReference type="ChEBI" id="CHEBI:15642"/>
        <dbReference type="ChEBI" id="CHEBI:43120"/>
        <dbReference type="EC" id="4.2.1.96"/>
    </reaction>
</comment>
<evidence type="ECO:0000313" key="8">
    <source>
        <dbReference type="Proteomes" id="UP000757540"/>
    </source>
</evidence>